<proteinExistence type="predicted"/>
<organism evidence="1 2">
    <name type="scientific">Romanomermis culicivorax</name>
    <name type="common">Nematode worm</name>
    <dbReference type="NCBI Taxonomy" id="13658"/>
    <lineage>
        <taxon>Eukaryota</taxon>
        <taxon>Metazoa</taxon>
        <taxon>Ecdysozoa</taxon>
        <taxon>Nematoda</taxon>
        <taxon>Enoplea</taxon>
        <taxon>Dorylaimia</taxon>
        <taxon>Mermithida</taxon>
        <taxon>Mermithoidea</taxon>
        <taxon>Mermithidae</taxon>
        <taxon>Romanomermis</taxon>
    </lineage>
</organism>
<evidence type="ECO:0000313" key="2">
    <source>
        <dbReference type="WBParaSite" id="nRc.2.0.1.t10742-RA"/>
    </source>
</evidence>
<sequence>MDDVVVIMEILKYFNFEELCIAERINANFKSCVQSELRRLRYIDLDRIFTYSWMDVINKIQAHCSGLRHLKNFNSVTSFMVKKRWWDLPDPFIEEDFEDNFFIPLPGLEKLACLEFDLKFIEVFGWKYTLNLVENARRLEQLSAAIHANKIFNNEVEERICKFIIGHSALRKLEIIQHNGLLIDLASCRNLTHFSLTLYGRMLSADYEQLYALLDVNLNLVLDVNLNLATVEIATQSRNLPLMEKLMRLPKLKSLLLHISGDDSNLPYHRFIKDLYFASLQNIRASPLQTANKQNLHWSSKDAAALKKMSCNSSLQGIDLDNNSASPASLDLILDQCPNLHYFRVDRLNGQEIRKLPLKVPKLEYFQLCYHISKTIPVTVDDLTYLVENLPNLRQLCIPDKLYELLLFYKKNQENLLKRCENLS</sequence>
<protein>
    <submittedName>
        <fullName evidence="2">Uncharacterized protein</fullName>
    </submittedName>
</protein>
<dbReference type="SUPFAM" id="SSF52047">
    <property type="entry name" value="RNI-like"/>
    <property type="match status" value="1"/>
</dbReference>
<dbReference type="Gene3D" id="3.80.10.10">
    <property type="entry name" value="Ribonuclease Inhibitor"/>
    <property type="match status" value="1"/>
</dbReference>
<evidence type="ECO:0000313" key="1">
    <source>
        <dbReference type="Proteomes" id="UP000887565"/>
    </source>
</evidence>
<dbReference type="WBParaSite" id="nRc.2.0.1.t10742-RA">
    <property type="protein sequence ID" value="nRc.2.0.1.t10742-RA"/>
    <property type="gene ID" value="nRc.2.0.1.g10742"/>
</dbReference>
<accession>A0A915IA45</accession>
<name>A0A915IA45_ROMCU</name>
<dbReference type="InterPro" id="IPR032675">
    <property type="entry name" value="LRR_dom_sf"/>
</dbReference>
<dbReference type="Proteomes" id="UP000887565">
    <property type="component" value="Unplaced"/>
</dbReference>
<reference evidence="2" key="1">
    <citation type="submission" date="2022-11" db="UniProtKB">
        <authorList>
            <consortium name="WormBaseParasite"/>
        </authorList>
    </citation>
    <scope>IDENTIFICATION</scope>
</reference>
<dbReference type="AlphaFoldDB" id="A0A915IA45"/>
<keyword evidence="1" id="KW-1185">Reference proteome</keyword>